<evidence type="ECO:0000313" key="1">
    <source>
        <dbReference type="EMBL" id="GAF48998.1"/>
    </source>
</evidence>
<protein>
    <recommendedName>
        <fullName evidence="3">Thiolase N-terminal domain-containing protein</fullName>
    </recommendedName>
</protein>
<dbReference type="EMBL" id="BAWF01000065">
    <property type="protein sequence ID" value="GAF48998.1"/>
    <property type="molecule type" value="Genomic_DNA"/>
</dbReference>
<evidence type="ECO:0008006" key="3">
    <source>
        <dbReference type="Google" id="ProtNLM"/>
    </source>
</evidence>
<dbReference type="GO" id="GO:0016746">
    <property type="term" value="F:acyltransferase activity"/>
    <property type="evidence" value="ECO:0007669"/>
    <property type="project" value="InterPro"/>
</dbReference>
<sequence>MHSLNRAAAVVGLGATTFGRLSGKSAEQLGACALDNALAEAGLPASDVDGLIACRVGYEAVAAMMSLRPR</sequence>
<reference evidence="1 2" key="1">
    <citation type="submission" date="2014-02" db="EMBL/GenBank/DDBJ databases">
        <title>Whole genome shotgun sequence of Rhodococcus wratislaviensis NBRC 100605.</title>
        <authorList>
            <person name="Hosoyama A."/>
            <person name="Tsuchikane K."/>
            <person name="Yoshida I."/>
            <person name="Ohji S."/>
            <person name="Ichikawa N."/>
            <person name="Yamazoe A."/>
            <person name="Fujita N."/>
        </authorList>
    </citation>
    <scope>NUCLEOTIDE SEQUENCE [LARGE SCALE GENOMIC DNA]</scope>
    <source>
        <strain evidence="1 2">NBRC 100605</strain>
    </source>
</reference>
<dbReference type="SUPFAM" id="SSF53901">
    <property type="entry name" value="Thiolase-like"/>
    <property type="match status" value="1"/>
</dbReference>
<gene>
    <name evidence="1" type="ORF">RW1_065_00030</name>
</gene>
<dbReference type="Proteomes" id="UP000019491">
    <property type="component" value="Unassembled WGS sequence"/>
</dbReference>
<accession>X0PZK5</accession>
<dbReference type="InterPro" id="IPR016039">
    <property type="entry name" value="Thiolase-like"/>
</dbReference>
<evidence type="ECO:0000313" key="2">
    <source>
        <dbReference type="Proteomes" id="UP000019491"/>
    </source>
</evidence>
<keyword evidence="2" id="KW-1185">Reference proteome</keyword>
<dbReference type="Gene3D" id="3.40.47.10">
    <property type="match status" value="1"/>
</dbReference>
<name>X0PZK5_RHOWR</name>
<proteinExistence type="predicted"/>
<organism evidence="1 2">
    <name type="scientific">Rhodococcus wratislaviensis NBRC 100605</name>
    <dbReference type="NCBI Taxonomy" id="1219028"/>
    <lineage>
        <taxon>Bacteria</taxon>
        <taxon>Bacillati</taxon>
        <taxon>Actinomycetota</taxon>
        <taxon>Actinomycetes</taxon>
        <taxon>Mycobacteriales</taxon>
        <taxon>Nocardiaceae</taxon>
        <taxon>Rhodococcus</taxon>
    </lineage>
</organism>
<dbReference type="AlphaFoldDB" id="X0PZK5"/>
<comment type="caution">
    <text evidence="1">The sequence shown here is derived from an EMBL/GenBank/DDBJ whole genome shotgun (WGS) entry which is preliminary data.</text>
</comment>